<keyword evidence="3" id="KW-1185">Reference proteome</keyword>
<feature type="non-terminal residue" evidence="2">
    <location>
        <position position="1"/>
    </location>
</feature>
<evidence type="ECO:0000313" key="3">
    <source>
        <dbReference type="Proteomes" id="UP000027120"/>
    </source>
</evidence>
<evidence type="ECO:0000256" key="1">
    <source>
        <dbReference type="SAM" id="MobiDB-lite"/>
    </source>
</evidence>
<sequence>RKQSTMRHLSVKDIILELPWLDHVPNLDEFGDGNEDKPESSKRSRGGTVRLEQNNKTKITKKFVVKYNSLGVRAGEEAIKLSMYIGVLGRTSILILYND</sequence>
<dbReference type="EMBL" id="KK787311">
    <property type="protein sequence ID" value="KDO38883.1"/>
    <property type="molecule type" value="Genomic_DNA"/>
</dbReference>
<gene>
    <name evidence="2" type="ORF">CISIN_1g044450mg</name>
</gene>
<feature type="region of interest" description="Disordered" evidence="1">
    <location>
        <begin position="28"/>
        <end position="52"/>
    </location>
</feature>
<name>A0A067D7S3_CITSI</name>
<organism evidence="2 3">
    <name type="scientific">Citrus sinensis</name>
    <name type="common">Sweet orange</name>
    <name type="synonym">Citrus aurantium var. sinensis</name>
    <dbReference type="NCBI Taxonomy" id="2711"/>
    <lineage>
        <taxon>Eukaryota</taxon>
        <taxon>Viridiplantae</taxon>
        <taxon>Streptophyta</taxon>
        <taxon>Embryophyta</taxon>
        <taxon>Tracheophyta</taxon>
        <taxon>Spermatophyta</taxon>
        <taxon>Magnoliopsida</taxon>
        <taxon>eudicotyledons</taxon>
        <taxon>Gunneridae</taxon>
        <taxon>Pentapetalae</taxon>
        <taxon>rosids</taxon>
        <taxon>malvids</taxon>
        <taxon>Sapindales</taxon>
        <taxon>Rutaceae</taxon>
        <taxon>Aurantioideae</taxon>
        <taxon>Citrus</taxon>
    </lineage>
</organism>
<dbReference type="Proteomes" id="UP000027120">
    <property type="component" value="Unassembled WGS sequence"/>
</dbReference>
<proteinExistence type="predicted"/>
<protein>
    <submittedName>
        <fullName evidence="2">Uncharacterized protein</fullName>
    </submittedName>
</protein>
<dbReference type="AlphaFoldDB" id="A0A067D7S3"/>
<evidence type="ECO:0000313" key="2">
    <source>
        <dbReference type="EMBL" id="KDO38883.1"/>
    </source>
</evidence>
<accession>A0A067D7S3</accession>
<reference evidence="2 3" key="1">
    <citation type="submission" date="2014-04" db="EMBL/GenBank/DDBJ databases">
        <authorList>
            <consortium name="International Citrus Genome Consortium"/>
            <person name="Gmitter F."/>
            <person name="Chen C."/>
            <person name="Farmerie W."/>
            <person name="Harkins T."/>
            <person name="Desany B."/>
            <person name="Mohiuddin M."/>
            <person name="Kodira C."/>
            <person name="Borodovsky M."/>
            <person name="Lomsadze A."/>
            <person name="Burns P."/>
            <person name="Jenkins J."/>
            <person name="Prochnik S."/>
            <person name="Shu S."/>
            <person name="Chapman J."/>
            <person name="Pitluck S."/>
            <person name="Schmutz J."/>
            <person name="Rokhsar D."/>
        </authorList>
    </citation>
    <scope>NUCLEOTIDE SEQUENCE</scope>
</reference>